<dbReference type="EMBL" id="BK015849">
    <property type="protein sequence ID" value="DAE28062.1"/>
    <property type="molecule type" value="Genomic_DNA"/>
</dbReference>
<accession>A0A8S5R9G5</accession>
<evidence type="ECO:0000313" key="2">
    <source>
        <dbReference type="EMBL" id="DAE28062.1"/>
    </source>
</evidence>
<feature type="region of interest" description="Disordered" evidence="1">
    <location>
        <begin position="1"/>
        <end position="24"/>
    </location>
</feature>
<feature type="compositionally biased region" description="Polar residues" evidence="1">
    <location>
        <begin position="1"/>
        <end position="12"/>
    </location>
</feature>
<evidence type="ECO:0000256" key="1">
    <source>
        <dbReference type="SAM" id="MobiDB-lite"/>
    </source>
</evidence>
<organism evidence="2">
    <name type="scientific">Myoviridae sp. ct4yW2</name>
    <dbReference type="NCBI Taxonomy" id="2827286"/>
    <lineage>
        <taxon>Viruses</taxon>
        <taxon>Duplodnaviria</taxon>
        <taxon>Heunggongvirae</taxon>
        <taxon>Uroviricota</taxon>
        <taxon>Caudoviricetes</taxon>
    </lineage>
</organism>
<proteinExistence type="predicted"/>
<protein>
    <submittedName>
        <fullName evidence="2">Uncharacterized protein</fullName>
    </submittedName>
</protein>
<sequence length="275" mass="31158">MDSRMKSNVNQKKQPEGSDPSVSGIRKGLAAANMKTGEFGMVSRVENDCVVMPIRCTVDGTLCQEEVVMPESDCRPASSEQKTVLQRLFNGRRLCWDPRKALVKVNDFQPADGERIRVSVLGEPVATGIFRHVDDQSRAVFYCLLMKNGSLRCNASEILGAADDYQFQPIGSTARNKLSKAMEAAHVVWNGHLRCFERKNVSPGRREFYYYLDEYLQIHRVQDTYKPRDRKRKAAGNYFATAEEVRGVQDCYLAILRLHHGTICGKEDRMKGQDE</sequence>
<name>A0A8S5R9G5_9CAUD</name>
<reference evidence="2" key="1">
    <citation type="journal article" date="2021" name="Proc. Natl. Acad. Sci. U.S.A.">
        <title>A Catalog of Tens of Thousands of Viruses from Human Metagenomes Reveals Hidden Associations with Chronic Diseases.</title>
        <authorList>
            <person name="Tisza M.J."/>
            <person name="Buck C.B."/>
        </authorList>
    </citation>
    <scope>NUCLEOTIDE SEQUENCE</scope>
    <source>
        <strain evidence="2">Ct4yW2</strain>
    </source>
</reference>